<feature type="transmembrane region" description="Helical" evidence="1">
    <location>
        <begin position="116"/>
        <end position="134"/>
    </location>
</feature>
<dbReference type="RefSeq" id="WP_227986034.1">
    <property type="nucleotide sequence ID" value="NZ_AP018400.1"/>
</dbReference>
<proteinExistence type="predicted"/>
<keyword evidence="1" id="KW-0812">Transmembrane</keyword>
<accession>A0A2Z5TQI0</accession>
<reference evidence="2 3" key="1">
    <citation type="journal article" date="2018" name="Genome Biol. Evol.">
        <title>Complete Genome Sequence of Streptococcus ruminantium sp. nov. GUT-187T (=DSM 104980T =JCM 31869T), the Type Strain of S. ruminantium, and Comparison with Genome Sequences of Streptococcus suis Strains.</title>
        <authorList>
            <person name="Tohya M."/>
            <person name="Sekizaki T."/>
            <person name="Miyoshi-Akiyama T."/>
        </authorList>
    </citation>
    <scope>NUCLEOTIDE SEQUENCE [LARGE SCALE GENOMIC DNA]</scope>
    <source>
        <strain evidence="2 3">GUT187T</strain>
    </source>
</reference>
<sequence>MKKNKTLIMFLLVLVSSFFCVAPAFIHMNLTSDPLKAIITFIFVTPIYYIISQLLHTTLLFASAIFCKIQLVYFHLGVVAKLGSGVYIRAFFNQIIGFTPSIGIRYKGDKSYQSFFIIYYLLYFLSLIGYYFIFNSIYRNPLWLPVVPFSMVIAIIQKLYEVEHQQLLLLKSQVLTILESKTNSRFSVEDYKAIWQLKSTSELPFIALSYISLIKEYLSEEECRKVEEIEDKRLDDRMYQMGLYGMLDVIKLNLYLYRSCWNIRYKNMLSQLIDDKPNFLLVKKGIYSALNGQQQLSLSLAISEIQFFIDIFKS</sequence>
<feature type="transmembrane region" description="Helical" evidence="1">
    <location>
        <begin position="7"/>
        <end position="28"/>
    </location>
</feature>
<keyword evidence="1" id="KW-0472">Membrane</keyword>
<protein>
    <submittedName>
        <fullName evidence="2">Uncharacterized protein</fullName>
    </submittedName>
</protein>
<keyword evidence="1" id="KW-1133">Transmembrane helix</keyword>
<evidence type="ECO:0000256" key="1">
    <source>
        <dbReference type="SAM" id="Phobius"/>
    </source>
</evidence>
<name>A0A2Z5TQI0_9STRE</name>
<dbReference type="AlphaFoldDB" id="A0A2Z5TQI0"/>
<dbReference type="GeneID" id="52230322"/>
<evidence type="ECO:0000313" key="2">
    <source>
        <dbReference type="EMBL" id="BBA93426.1"/>
    </source>
</evidence>
<evidence type="ECO:0000313" key="3">
    <source>
        <dbReference type="Proteomes" id="UP000269331"/>
    </source>
</evidence>
<feature type="transmembrane region" description="Helical" evidence="1">
    <location>
        <begin position="140"/>
        <end position="160"/>
    </location>
</feature>
<organism evidence="2 3">
    <name type="scientific">Streptococcus ruminantium</name>
    <dbReference type="NCBI Taxonomy" id="1917441"/>
    <lineage>
        <taxon>Bacteria</taxon>
        <taxon>Bacillati</taxon>
        <taxon>Bacillota</taxon>
        <taxon>Bacilli</taxon>
        <taxon>Lactobacillales</taxon>
        <taxon>Streptococcaceae</taxon>
        <taxon>Streptococcus</taxon>
    </lineage>
</organism>
<dbReference type="EMBL" id="AP018400">
    <property type="protein sequence ID" value="BBA93426.1"/>
    <property type="molecule type" value="Genomic_DNA"/>
</dbReference>
<dbReference type="Proteomes" id="UP000269331">
    <property type="component" value="Chromosome"/>
</dbReference>
<dbReference type="KEGG" id="srq:SR187_9120"/>
<gene>
    <name evidence="2" type="ORF">SR187_9120</name>
</gene>